<dbReference type="Proteomes" id="UP000053555">
    <property type="component" value="Unassembled WGS sequence"/>
</dbReference>
<accession>A0A0B2RA60</accession>
<reference evidence="1" key="1">
    <citation type="submission" date="2014-07" db="EMBL/GenBank/DDBJ databases">
        <title>Identification of a novel salt tolerance gene in wild soybean by whole-genome sequencing.</title>
        <authorList>
            <person name="Lam H.-M."/>
            <person name="Qi X."/>
            <person name="Li M.-W."/>
            <person name="Liu X."/>
            <person name="Xie M."/>
            <person name="Ni M."/>
            <person name="Xu X."/>
        </authorList>
    </citation>
    <scope>NUCLEOTIDE SEQUENCE [LARGE SCALE GENOMIC DNA]</scope>
    <source>
        <tissue evidence="1">Root</tissue>
    </source>
</reference>
<sequence length="40" mass="4367">MLNFNPTLQVLASSCPYQIPKAHSSYPYGDPILAYGPQAI</sequence>
<gene>
    <name evidence="1" type="ORF">glysoja_033878</name>
</gene>
<dbReference type="AlphaFoldDB" id="A0A0B2RA60"/>
<name>A0A0B2RA60_GLYSO</name>
<organism evidence="1">
    <name type="scientific">Glycine soja</name>
    <name type="common">Wild soybean</name>
    <dbReference type="NCBI Taxonomy" id="3848"/>
    <lineage>
        <taxon>Eukaryota</taxon>
        <taxon>Viridiplantae</taxon>
        <taxon>Streptophyta</taxon>
        <taxon>Embryophyta</taxon>
        <taxon>Tracheophyta</taxon>
        <taxon>Spermatophyta</taxon>
        <taxon>Magnoliopsida</taxon>
        <taxon>eudicotyledons</taxon>
        <taxon>Gunneridae</taxon>
        <taxon>Pentapetalae</taxon>
        <taxon>rosids</taxon>
        <taxon>fabids</taxon>
        <taxon>Fabales</taxon>
        <taxon>Fabaceae</taxon>
        <taxon>Papilionoideae</taxon>
        <taxon>50 kb inversion clade</taxon>
        <taxon>NPAAA clade</taxon>
        <taxon>indigoferoid/millettioid clade</taxon>
        <taxon>Phaseoleae</taxon>
        <taxon>Glycine</taxon>
        <taxon>Glycine subgen. Soja</taxon>
    </lineage>
</organism>
<protein>
    <submittedName>
        <fullName evidence="1">Uncharacterized protein</fullName>
    </submittedName>
</protein>
<evidence type="ECO:0000313" key="1">
    <source>
        <dbReference type="EMBL" id="KHN28823.1"/>
    </source>
</evidence>
<proteinExistence type="predicted"/>
<dbReference type="EMBL" id="KN652399">
    <property type="protein sequence ID" value="KHN28823.1"/>
    <property type="molecule type" value="Genomic_DNA"/>
</dbReference>